<gene>
    <name evidence="2" type="ORF">VIN01S_10730</name>
</gene>
<evidence type="ECO:0000313" key="3">
    <source>
        <dbReference type="Proteomes" id="UP000318717"/>
    </source>
</evidence>
<evidence type="ECO:0000313" key="2">
    <source>
        <dbReference type="EMBL" id="GEA50269.1"/>
    </source>
</evidence>
<dbReference type="OrthoDB" id="9819994at2"/>
<keyword evidence="3" id="KW-1185">Reference proteome</keyword>
<protein>
    <submittedName>
        <fullName evidence="2">Uncharacterized protein</fullName>
    </submittedName>
</protein>
<feature type="signal peptide" evidence="1">
    <location>
        <begin position="1"/>
        <end position="18"/>
    </location>
</feature>
<name>A0A4Y3HSZ6_9VIBR</name>
<accession>A0A4Y3HSZ6</accession>
<organism evidence="2 3">
    <name type="scientific">Vibrio inusitatus NBRC 102082</name>
    <dbReference type="NCBI Taxonomy" id="1219070"/>
    <lineage>
        <taxon>Bacteria</taxon>
        <taxon>Pseudomonadati</taxon>
        <taxon>Pseudomonadota</taxon>
        <taxon>Gammaproteobacteria</taxon>
        <taxon>Vibrionales</taxon>
        <taxon>Vibrionaceae</taxon>
        <taxon>Vibrio</taxon>
    </lineage>
</organism>
<dbReference type="EMBL" id="BJLF01000004">
    <property type="protein sequence ID" value="GEA50269.1"/>
    <property type="molecule type" value="Genomic_DNA"/>
</dbReference>
<comment type="caution">
    <text evidence="2">The sequence shown here is derived from an EMBL/GenBank/DDBJ whole genome shotgun (WGS) entry which is preliminary data.</text>
</comment>
<evidence type="ECO:0000256" key="1">
    <source>
        <dbReference type="SAM" id="SignalP"/>
    </source>
</evidence>
<reference evidence="2 3" key="1">
    <citation type="submission" date="2019-06" db="EMBL/GenBank/DDBJ databases">
        <title>Whole genome shotgun sequence of Vibrio inusitatus NBRC 102082.</title>
        <authorList>
            <person name="Hosoyama A."/>
            <person name="Uohara A."/>
            <person name="Ohji S."/>
            <person name="Ichikawa N."/>
        </authorList>
    </citation>
    <scope>NUCLEOTIDE SEQUENCE [LARGE SCALE GENOMIC DNA]</scope>
    <source>
        <strain evidence="2 3">NBRC 102082</strain>
    </source>
</reference>
<dbReference type="Proteomes" id="UP000318717">
    <property type="component" value="Unassembled WGS sequence"/>
</dbReference>
<keyword evidence="1" id="KW-0732">Signal</keyword>
<proteinExistence type="predicted"/>
<sequence>MKCYIYLSCVLFSSVVSADTISIINKSESLIYGAFQSKIMTGVAADSVNGYIKDGKDHVYFESDGFFSHDSIDIKVGDVIPKVSIFNQTLNRYEICAENLVFEGALTFSYDGEECQRVHNQFAHSTSAPFDITTYGGSRGGASLRERIILPTVAEYKGIRTMYNLTQEHSGYGGEYARYTGTFLFRSPWETETLQHRGYIKQGEVNKVDWYAPLGATKYFFYDNESFDLKGIPGGDEITIQHFNKNGNYMAYHPETGELNYNTLTYSDLRIELFEPKVTLIEGVIGTTGEWKRPDFDYFTNEDNGRIKENIPYTSIPFTVDENGYYGFKVINRGPLGDWKIAQSVLYIFDGVPKENGHYKNMLAENSLGHIPGVFLEKGKEYYIVNSDAYEATSDSFYIHVGGPQLINH</sequence>
<feature type="chain" id="PRO_5021474391" evidence="1">
    <location>
        <begin position="19"/>
        <end position="409"/>
    </location>
</feature>
<dbReference type="RefSeq" id="WP_141344664.1">
    <property type="nucleotide sequence ID" value="NZ_BJLF01000004.1"/>
</dbReference>
<dbReference type="AlphaFoldDB" id="A0A4Y3HSZ6"/>